<dbReference type="Gene3D" id="3.30.559.10">
    <property type="entry name" value="Chloramphenicol acetyltransferase-like domain"/>
    <property type="match status" value="2"/>
</dbReference>
<evidence type="ECO:0000313" key="9">
    <source>
        <dbReference type="EMBL" id="PEH42707.1"/>
    </source>
</evidence>
<dbReference type="SUPFAM" id="SSF47336">
    <property type="entry name" value="ACP-like"/>
    <property type="match status" value="3"/>
</dbReference>
<dbReference type="SMART" id="SM00823">
    <property type="entry name" value="PKS_PP"/>
    <property type="match status" value="3"/>
</dbReference>
<dbReference type="InterPro" id="IPR001242">
    <property type="entry name" value="Condensation_dom"/>
</dbReference>
<feature type="domain" description="Carrier" evidence="8">
    <location>
        <begin position="2749"/>
        <end position="2824"/>
    </location>
</feature>
<dbReference type="FunFam" id="3.40.50.980:FF:000002">
    <property type="entry name" value="Enterobactin synthetase component F"/>
    <property type="match status" value="1"/>
</dbReference>
<dbReference type="Pfam" id="PF00550">
    <property type="entry name" value="PP-binding"/>
    <property type="match status" value="3"/>
</dbReference>
<dbReference type="InterPro" id="IPR025110">
    <property type="entry name" value="AMP-bd_C"/>
</dbReference>
<dbReference type="PANTHER" id="PTHR45527">
    <property type="entry name" value="NONRIBOSOMAL PEPTIDE SYNTHETASE"/>
    <property type="match status" value="1"/>
</dbReference>
<evidence type="ECO:0000313" key="10">
    <source>
        <dbReference type="Proteomes" id="UP000220629"/>
    </source>
</evidence>
<dbReference type="NCBIfam" id="TIGR01733">
    <property type="entry name" value="AA-adenyl-dom"/>
    <property type="match status" value="2"/>
</dbReference>
<dbReference type="InterPro" id="IPR023213">
    <property type="entry name" value="CAT-like_dom_sf"/>
</dbReference>
<dbReference type="Gene3D" id="3.30.559.30">
    <property type="entry name" value="Nonribosomal peptide synthetase, condensation domain"/>
    <property type="match status" value="2"/>
</dbReference>
<dbReference type="Pfam" id="PF13193">
    <property type="entry name" value="AMP-binding_C"/>
    <property type="match status" value="2"/>
</dbReference>
<keyword evidence="3" id="KW-0596">Phosphopantetheine</keyword>
<dbReference type="InterPro" id="IPR045851">
    <property type="entry name" value="AMP-bd_C_sf"/>
</dbReference>
<dbReference type="InterPro" id="IPR020845">
    <property type="entry name" value="AMP-binding_CS"/>
</dbReference>
<dbReference type="FunFam" id="3.30.300.30:FF:000010">
    <property type="entry name" value="Enterobactin synthetase component F"/>
    <property type="match status" value="1"/>
</dbReference>
<evidence type="ECO:0000259" key="8">
    <source>
        <dbReference type="PROSITE" id="PS50075"/>
    </source>
</evidence>
<dbReference type="PANTHER" id="PTHR45527:SF1">
    <property type="entry name" value="FATTY ACID SYNTHASE"/>
    <property type="match status" value="1"/>
</dbReference>
<dbReference type="Gene3D" id="1.10.1200.10">
    <property type="entry name" value="ACP-like"/>
    <property type="match status" value="2"/>
</dbReference>
<comment type="caution">
    <text evidence="9">The sequence shown here is derived from an EMBL/GenBank/DDBJ whole genome shotgun (WGS) entry which is preliminary data.</text>
</comment>
<dbReference type="InterPro" id="IPR009081">
    <property type="entry name" value="PP-bd_ACP"/>
</dbReference>
<dbReference type="GO" id="GO:0071766">
    <property type="term" value="P:Actinobacterium-type cell wall biogenesis"/>
    <property type="evidence" value="ECO:0007669"/>
    <property type="project" value="UniProtKB-ARBA"/>
</dbReference>
<dbReference type="FunFam" id="3.40.50.12780:FF:000012">
    <property type="entry name" value="Non-ribosomal peptide synthetase"/>
    <property type="match status" value="1"/>
</dbReference>
<accession>A0A2A7SGB2</accession>
<dbReference type="InterPro" id="IPR020806">
    <property type="entry name" value="PKS_PP-bd"/>
</dbReference>
<dbReference type="Gene3D" id="3.40.50.1820">
    <property type="entry name" value="alpha/beta hydrolase"/>
    <property type="match status" value="1"/>
</dbReference>
<keyword evidence="5" id="KW-0276">Fatty acid metabolism</keyword>
<dbReference type="NCBIfam" id="NF003417">
    <property type="entry name" value="PRK04813.1"/>
    <property type="match status" value="4"/>
</dbReference>
<dbReference type="Gene3D" id="2.30.38.10">
    <property type="entry name" value="Luciferase, Domain 3"/>
    <property type="match status" value="1"/>
</dbReference>
<evidence type="ECO:0000256" key="2">
    <source>
        <dbReference type="ARBA" id="ARBA00006432"/>
    </source>
</evidence>
<proteinExistence type="inferred from homology"/>
<dbReference type="InterPro" id="IPR042099">
    <property type="entry name" value="ANL_N_sf"/>
</dbReference>
<dbReference type="InterPro" id="IPR000873">
    <property type="entry name" value="AMP-dep_synth/lig_dom"/>
</dbReference>
<dbReference type="InterPro" id="IPR029058">
    <property type="entry name" value="AB_hydrolase_fold"/>
</dbReference>
<dbReference type="FunFam" id="3.40.50.980:FF:000001">
    <property type="entry name" value="Non-ribosomal peptide synthetase"/>
    <property type="match status" value="1"/>
</dbReference>
<feature type="domain" description="Carrier" evidence="8">
    <location>
        <begin position="1672"/>
        <end position="1748"/>
    </location>
</feature>
<evidence type="ECO:0000256" key="7">
    <source>
        <dbReference type="SAM" id="MobiDB-lite"/>
    </source>
</evidence>
<evidence type="ECO:0000256" key="3">
    <source>
        <dbReference type="ARBA" id="ARBA00022450"/>
    </source>
</evidence>
<feature type="region of interest" description="Disordered" evidence="7">
    <location>
        <begin position="1650"/>
        <end position="1676"/>
    </location>
</feature>
<dbReference type="RefSeq" id="WP_098152562.1">
    <property type="nucleotide sequence ID" value="NZ_CP065596.1"/>
</dbReference>
<dbReference type="GO" id="GO:0043041">
    <property type="term" value="P:amino acid activation for nonribosomal peptide biosynthetic process"/>
    <property type="evidence" value="ECO:0007669"/>
    <property type="project" value="TreeGrafter"/>
</dbReference>
<comment type="similarity">
    <text evidence="2">Belongs to the ATP-dependent AMP-binding enzyme family.</text>
</comment>
<dbReference type="Proteomes" id="UP000220629">
    <property type="component" value="Unassembled WGS sequence"/>
</dbReference>
<dbReference type="CDD" id="cd05931">
    <property type="entry name" value="FAAL"/>
    <property type="match status" value="1"/>
</dbReference>
<dbReference type="InterPro" id="IPR040097">
    <property type="entry name" value="FAAL/FAAC"/>
</dbReference>
<evidence type="ECO:0000256" key="1">
    <source>
        <dbReference type="ARBA" id="ARBA00001957"/>
    </source>
</evidence>
<dbReference type="GO" id="GO:0008610">
    <property type="term" value="P:lipid biosynthetic process"/>
    <property type="evidence" value="ECO:0007669"/>
    <property type="project" value="InterPro"/>
</dbReference>
<evidence type="ECO:0000256" key="4">
    <source>
        <dbReference type="ARBA" id="ARBA00022553"/>
    </source>
</evidence>
<dbReference type="FunFam" id="3.40.50.12780:FF:000013">
    <property type="entry name" value="Long-chain-fatty-acid--AMP ligase FadD32"/>
    <property type="match status" value="1"/>
</dbReference>
<dbReference type="InterPro" id="IPR010071">
    <property type="entry name" value="AA_adenyl_dom"/>
</dbReference>
<dbReference type="CDD" id="cd17646">
    <property type="entry name" value="A_NRPS_AB3403-like"/>
    <property type="match status" value="1"/>
</dbReference>
<dbReference type="Gene3D" id="3.30.300.30">
    <property type="match status" value="3"/>
</dbReference>
<dbReference type="PROSITE" id="PS50075">
    <property type="entry name" value="CARRIER"/>
    <property type="match status" value="3"/>
</dbReference>
<dbReference type="EMBL" id="PDDY01000001">
    <property type="protein sequence ID" value="PEH42707.1"/>
    <property type="molecule type" value="Genomic_DNA"/>
</dbReference>
<sequence>MAENMIERLRALAGQRAADTALVTVDAQGDTRYDYAALDRRASALAALLRERGAGAQAARVLLAMDSGVDYVAAFFGCLYAGAVAVPVYPPESLRGQHLARLAAIAADAEAAFVVTTRALAGKLGEAFASIAPGAALIEMDAIEHEGIDARAFEPYRAAASDIAFLQYTSGSTSTPKGVMVTHGSLWANEIAIREGLGVTAEDVFVSWLPLYHDMGLIGTLSQPVFSSIPLVLMSPQFFLERPVRWLEAIARHRGTISGGPDFSYRLCADRIGDEARAALDLSSWRLAFSGSEPVRKATLDAFVERFVAQRFDPAALFPCYGLAEATLYVSGVGRGRGAHAPGFSVEALEAGRAEADANGTELVSCGRVPSEHAIEIVDRASGAVMADGAIGEILVRGPSVAAGYWRRADATAASFVEREGATWLRTGDLGFIHQGELYVAGRIKDLLIVRGRNLYPQDLELGIEREVELVRRGRVAAFAVELNGQEGIGIAAEVSRNVRKLATPEAIAAALTEAVALACGEPAAVVVLLNPGGLPKTSSGKVQRAACVRGWRDRSLDAYAWLEHGQRVDRQGDAASAPMANDIEPPAHPDIEAALAVLWREALPALPASPAGSASFFAHGGNSLAAVQLASAVQARWAIDYTARDVFTAPSLRASAARVAERLAQGSVAAGADFRPLDAAARRVAVASDAQRSLWLTWLHDPASAAYNMSGELRLDGALDVDALRLALGDVVRAHEVLRARFELGEEGEALQVIEDELAIELPVTALDGWPEASRAAGLDSLTREVTQAPFDLETGPLLRAHLLRVAPDSHRLLIVLHHIVADGWSVNVLLDALSRAYAARAGRAADVDPAAQRDASLAPAWQYTDYVAWERAALGEAALARQLDYWRGQLAADGDPSAAARLFPREAGAPGRQRGFEFSLPGGTAQALRRFAAERHATPFMAMLAVLDAVLHELSGRDDIRVGAPVSLRKRPEAQALIGYFINVQVLRTRIDATQGFAALVDAARDTVLAAHEHQDVPFDRLTSALLPNRASGDEALFQVKLTEQRPFETRGFAPLEARLRVLLNDAPHFDLALDFTDRGEAIDCLLAYDDAVFDAAFVARFAARFQAFAARLVVDAEAPLAGVIVDAVAIAEAAQADPADDAANTDFLAMWDASVARDGAAIALRDGLEGERGLSYAALDAAADALAAQLRMQGIADESRVAVLAERSIEHVLAMLAALKAGATWLPLDPRAPAARLAAQLADSGAAVLLHAVPLPDGFVLANAVPMALRLEVPAAPVAHIVPRSRHADRAAYMIYTSGSTGEPKGVIVTHRALENYVRGMLATLDARPESSFAMVSTPAADLGHTTLFGALASGRTLHLIAPDLVFQPDAFARYMAAHRVGVLKIVPSHLAALLSAAQPQQVLPADALIVGGERTPAALLARVSALAPACRVFNHYGPTETTVGVAMHAWQGAGAERDLPLGQALPGMRLHLLDAGMTPVADGEDGELYVGGPGVARGYHGRAGLSAERFVPDPFTPGERLYRTGDLARIGADGLLEYRGRADDQVKIRGYRVEPAEVERGLAKLDGVRAAAVLAYETPAGTRLAAFVVGGAAGKALLDAAAGVLPDYMVPAEAIALDALPLNANGKLDRAALRARLDDHLAQAANAPTQAEAAAGEAADAAPGADDAPRGETEQAIATIWAEVIEIDRARIGRSRNFFEVGGDSLLGLKVVARARKLGITITPKQLFQRLTLAELAEKSAAAKPAASKPVSSSAGVQPALAPIQAAPAAPQESAAELSAIPRLPEATRQRAPASFAQQRQWFLWQLAPASRAYHVSGGLWLTGEVDAAALREAFAAIVARHAVLRTRFVANQAGEVEAIIDDAVSLDWHAETVPADALEASARSLADAPFDLAAGPLLRAGLYRGEDAGRHLLAVSMHHIVSDGWSVQVLLDELVTHYRARVTGETRVLAELPIQYADYAAWQRDWLAAGERERQLDYWKAALGDTHPVLALPMDGARGAQGGYTAGRHALSLPASLAQAVKARAQQQSATPFMLLLAAFQALLHRYTGQDDIRVGVPVANRHRVETAGLIGFFVNTQVMRARFDGDETLATLLDRLREATAGAQANQDLPFDVLVEALRPERSLSHSPLFQVMFNHQRRDWRVLDGLPGLAIEPCRLPAPMAQFELMLDTREDVDGTLSFEFSYARELFSEATIARFAAHYQRCVEAMVGADGRVADIALTDDAERAMLDGWSRNRTRYDEIEPVFRAFERHAAAHPEDDALVFGETRLSYAELNARANRLAHWLRSRGIGVESRLGVAAERSLELVIALYAIMKAGAAYVPLDPSYPAGRIAAMIDDSGIGLLLAQSGLDLPSREGVERVDLGTLDTSSFPATNPDVQLHGANLAYVIFTSGSTGRPKGVGNRHDGLSNRLIWMQREYGLQRGETVLQKTPFSFDVSVWEFFWPLMVGARLAIAAPGAHRDPAELAQTIVAHDVSTLHFVPSMLQAFVAMPEAAASCGKTLKRIVCSGEALPADLRKRVAAVLPGVELHNLYGPTEAAIDVTAWACVDEAGRAVPIGRPIAATQTWVLDARLNPVPPGVPGELYLGGAGLARGYLGRPDLTAERFVPDPFADEPGARLYRTGDLARWRADGAIDYLGRIDHQVKIRGLRIELGEIESALTADASVREAVVIAHEGRLVGYVTGTAPDVAALRTSLAARLPDYMVPWRIVVLDTLPLNPNGKVDRRALPLPVVEADPGAHYEAPHEGIETELATLWTGLLDIERIGRHDDFFDLGGHSLLVVRLNARIGLELNASLPLATLFEARTLAAQAEAIAQARGSQPGDDALLSLDLFMDTL</sequence>
<comment type="cofactor">
    <cofactor evidence="1">
        <name>pantetheine 4'-phosphate</name>
        <dbReference type="ChEBI" id="CHEBI:47942"/>
    </cofactor>
</comment>
<dbReference type="Gene3D" id="3.40.50.980">
    <property type="match status" value="2"/>
</dbReference>
<evidence type="ECO:0000256" key="5">
    <source>
        <dbReference type="ARBA" id="ARBA00022832"/>
    </source>
</evidence>
<dbReference type="GO" id="GO:0003824">
    <property type="term" value="F:catalytic activity"/>
    <property type="evidence" value="ECO:0007669"/>
    <property type="project" value="InterPro"/>
</dbReference>
<dbReference type="InterPro" id="IPR036736">
    <property type="entry name" value="ACP-like_sf"/>
</dbReference>
<protein>
    <submittedName>
        <fullName evidence="9">Non-ribosomal peptide synthetase</fullName>
    </submittedName>
</protein>
<gene>
    <name evidence="9" type="ORF">CRM94_11385</name>
</gene>
<dbReference type="PROSITE" id="PS00012">
    <property type="entry name" value="PHOSPHOPANTETHEINE"/>
    <property type="match status" value="1"/>
</dbReference>
<dbReference type="GO" id="GO:0005829">
    <property type="term" value="C:cytosol"/>
    <property type="evidence" value="ECO:0007669"/>
    <property type="project" value="TreeGrafter"/>
</dbReference>
<dbReference type="Gene3D" id="3.40.50.12780">
    <property type="entry name" value="N-terminal domain of ligase-like"/>
    <property type="match status" value="2"/>
</dbReference>
<dbReference type="SUPFAM" id="SSF52777">
    <property type="entry name" value="CoA-dependent acyltransferases"/>
    <property type="match status" value="4"/>
</dbReference>
<dbReference type="GO" id="GO:0006631">
    <property type="term" value="P:fatty acid metabolic process"/>
    <property type="evidence" value="ECO:0007669"/>
    <property type="project" value="UniProtKB-KW"/>
</dbReference>
<dbReference type="Pfam" id="PF00668">
    <property type="entry name" value="Condensation"/>
    <property type="match status" value="2"/>
</dbReference>
<dbReference type="GO" id="GO:0031177">
    <property type="term" value="F:phosphopantetheine binding"/>
    <property type="evidence" value="ECO:0007669"/>
    <property type="project" value="InterPro"/>
</dbReference>
<name>A0A2A7SGB2_BURGA</name>
<dbReference type="CDD" id="cd19531">
    <property type="entry name" value="LCL_NRPS-like"/>
    <property type="match status" value="2"/>
</dbReference>
<dbReference type="InterPro" id="IPR006162">
    <property type="entry name" value="Ppantetheine_attach_site"/>
</dbReference>
<dbReference type="CDD" id="cd05930">
    <property type="entry name" value="A_NRPS"/>
    <property type="match status" value="1"/>
</dbReference>
<keyword evidence="6" id="KW-0443">Lipid metabolism</keyword>
<reference evidence="10" key="1">
    <citation type="submission" date="2017-09" db="EMBL/GenBank/DDBJ databases">
        <title>FDA dAtabase for Regulatory Grade micrObial Sequences (FDA-ARGOS): Supporting development and validation of Infectious Disease Dx tests.</title>
        <authorList>
            <person name="Minogue T."/>
            <person name="Wolcott M."/>
            <person name="Wasieloski L."/>
            <person name="Aguilar W."/>
            <person name="Moore D."/>
            <person name="Tallon L."/>
            <person name="Sadzewicz L."/>
            <person name="Ott S."/>
            <person name="Zhao X."/>
            <person name="Nagaraj S."/>
            <person name="Vavikolanu K."/>
            <person name="Aluvathingal J."/>
            <person name="Nadendla S."/>
            <person name="Sichtig H."/>
        </authorList>
    </citation>
    <scope>NUCLEOTIDE SEQUENCE [LARGE SCALE GENOMIC DNA]</scope>
    <source>
        <strain evidence="10">FDAARGOS_390</strain>
    </source>
</reference>
<feature type="compositionally biased region" description="Low complexity" evidence="7">
    <location>
        <begin position="1650"/>
        <end position="1670"/>
    </location>
</feature>
<organism evidence="9 10">
    <name type="scientific">Burkholderia gladioli</name>
    <name type="common">Pseudomonas marginata</name>
    <name type="synonym">Phytomonas marginata</name>
    <dbReference type="NCBI Taxonomy" id="28095"/>
    <lineage>
        <taxon>Bacteria</taxon>
        <taxon>Pseudomonadati</taxon>
        <taxon>Pseudomonadota</taxon>
        <taxon>Betaproteobacteria</taxon>
        <taxon>Burkholderiales</taxon>
        <taxon>Burkholderiaceae</taxon>
        <taxon>Burkholderia</taxon>
    </lineage>
</organism>
<dbReference type="SUPFAM" id="SSF56801">
    <property type="entry name" value="Acetyl-CoA synthetase-like"/>
    <property type="match status" value="3"/>
</dbReference>
<evidence type="ECO:0000256" key="6">
    <source>
        <dbReference type="ARBA" id="ARBA00023098"/>
    </source>
</evidence>
<dbReference type="GO" id="GO:0044550">
    <property type="term" value="P:secondary metabolite biosynthetic process"/>
    <property type="evidence" value="ECO:0007669"/>
    <property type="project" value="UniProtKB-ARBA"/>
</dbReference>
<dbReference type="PROSITE" id="PS00455">
    <property type="entry name" value="AMP_BINDING"/>
    <property type="match status" value="3"/>
</dbReference>
<dbReference type="Pfam" id="PF00501">
    <property type="entry name" value="AMP-binding"/>
    <property type="match status" value="3"/>
</dbReference>
<feature type="domain" description="Carrier" evidence="8">
    <location>
        <begin position="587"/>
        <end position="664"/>
    </location>
</feature>
<dbReference type="FunFam" id="2.30.38.10:FF:000001">
    <property type="entry name" value="Non-ribosomal peptide synthetase PvdI"/>
    <property type="match status" value="1"/>
</dbReference>
<keyword evidence="4" id="KW-0597">Phosphoprotein</keyword>